<gene>
    <name evidence="7" type="ORF">UFOPK2907_01427</name>
    <name evidence="8" type="ORF">UFOPK3197_00616</name>
</gene>
<dbReference type="InterPro" id="IPR007221">
    <property type="entry name" value="MreC"/>
</dbReference>
<feature type="domain" description="Rod shape-determining protein MreC beta-barrel core" evidence="6">
    <location>
        <begin position="127"/>
        <end position="270"/>
    </location>
</feature>
<dbReference type="PIRSF" id="PIRSF038471">
    <property type="entry name" value="MreC"/>
    <property type="match status" value="1"/>
</dbReference>
<evidence type="ECO:0000313" key="7">
    <source>
        <dbReference type="EMBL" id="CAB4785521.1"/>
    </source>
</evidence>
<feature type="coiled-coil region" evidence="5">
    <location>
        <begin position="69"/>
        <end position="96"/>
    </location>
</feature>
<keyword evidence="3" id="KW-0133">Cell shape</keyword>
<dbReference type="Pfam" id="PF04085">
    <property type="entry name" value="MreC"/>
    <property type="match status" value="1"/>
</dbReference>
<evidence type="ECO:0000259" key="6">
    <source>
        <dbReference type="Pfam" id="PF04085"/>
    </source>
</evidence>
<evidence type="ECO:0000313" key="8">
    <source>
        <dbReference type="EMBL" id="CAB4827490.1"/>
    </source>
</evidence>
<accession>A0A6J7A4T3</accession>
<evidence type="ECO:0000256" key="1">
    <source>
        <dbReference type="ARBA" id="ARBA00009369"/>
    </source>
</evidence>
<comment type="similarity">
    <text evidence="1">Belongs to the MreC family.</text>
</comment>
<dbReference type="EMBL" id="CAEZZR010000189">
    <property type="protein sequence ID" value="CAB4785521.1"/>
    <property type="molecule type" value="Genomic_DNA"/>
</dbReference>
<evidence type="ECO:0000256" key="2">
    <source>
        <dbReference type="ARBA" id="ARBA00013855"/>
    </source>
</evidence>
<dbReference type="EMBL" id="CAFABI010000055">
    <property type="protein sequence ID" value="CAB4827490.1"/>
    <property type="molecule type" value="Genomic_DNA"/>
</dbReference>
<dbReference type="InterPro" id="IPR055342">
    <property type="entry name" value="MreC_beta-barrel_core"/>
</dbReference>
<dbReference type="Gene3D" id="2.40.10.350">
    <property type="entry name" value="Rod shape-determining protein MreC, domain 2"/>
    <property type="match status" value="1"/>
</dbReference>
<organism evidence="8">
    <name type="scientific">freshwater metagenome</name>
    <dbReference type="NCBI Taxonomy" id="449393"/>
    <lineage>
        <taxon>unclassified sequences</taxon>
        <taxon>metagenomes</taxon>
        <taxon>ecological metagenomes</taxon>
    </lineage>
</organism>
<keyword evidence="5" id="KW-0175">Coiled coil</keyword>
<evidence type="ECO:0000256" key="3">
    <source>
        <dbReference type="ARBA" id="ARBA00022960"/>
    </source>
</evidence>
<evidence type="ECO:0000256" key="4">
    <source>
        <dbReference type="ARBA" id="ARBA00032089"/>
    </source>
</evidence>
<dbReference type="Gene3D" id="2.40.10.340">
    <property type="entry name" value="Rod shape-determining protein MreC, domain 1"/>
    <property type="match status" value="1"/>
</dbReference>
<sequence length="309" mass="32709">MRQRGDNRSRLLFVILIVTSLFFITLDLRGVQVMSGIRSGAQTVLAPFEKGASAVFSPVGNFFSDVVHLGRTRAKLKRLEEQNASLRKTLIDRKSADAQIKQLKSTLDLAGTAGYTIVNAKVISQGNSTSFSETVTIDVGANKHLTRDMTVICGEGLVGVVKVVYPNTSLVLLASDPSFRIGVRIAKSQQIGILSGQGTDHAVLQLLDSQSSVNIGDALVARGSQGDKPFVPGVPVGSVSSISHSSGAISEIAEVKYYVNMNALGVVAVVVKAPLADPRDILVPKPPQPVPTVTVFVTPTPTPTPTPTK</sequence>
<dbReference type="AlphaFoldDB" id="A0A6J7A4T3"/>
<dbReference type="PANTHER" id="PTHR34138">
    <property type="entry name" value="CELL SHAPE-DETERMINING PROTEIN MREC"/>
    <property type="match status" value="1"/>
</dbReference>
<dbReference type="InterPro" id="IPR042177">
    <property type="entry name" value="Cell/Rod_1"/>
</dbReference>
<dbReference type="PANTHER" id="PTHR34138:SF1">
    <property type="entry name" value="CELL SHAPE-DETERMINING PROTEIN MREC"/>
    <property type="match status" value="1"/>
</dbReference>
<evidence type="ECO:0000256" key="5">
    <source>
        <dbReference type="SAM" id="Coils"/>
    </source>
</evidence>
<proteinExistence type="inferred from homology"/>
<dbReference type="InterPro" id="IPR042175">
    <property type="entry name" value="Cell/Rod_MreC_2"/>
</dbReference>
<reference evidence="8" key="1">
    <citation type="submission" date="2020-05" db="EMBL/GenBank/DDBJ databases">
        <authorList>
            <person name="Chiriac C."/>
            <person name="Salcher M."/>
            <person name="Ghai R."/>
            <person name="Kavagutti S V."/>
        </authorList>
    </citation>
    <scope>NUCLEOTIDE SEQUENCE</scope>
</reference>
<dbReference type="GO" id="GO:0005886">
    <property type="term" value="C:plasma membrane"/>
    <property type="evidence" value="ECO:0007669"/>
    <property type="project" value="TreeGrafter"/>
</dbReference>
<dbReference type="GO" id="GO:0008360">
    <property type="term" value="P:regulation of cell shape"/>
    <property type="evidence" value="ECO:0007669"/>
    <property type="project" value="UniProtKB-KW"/>
</dbReference>
<protein>
    <recommendedName>
        <fullName evidence="2">Cell shape-determining protein MreC</fullName>
    </recommendedName>
    <alternativeName>
        <fullName evidence="4">Cell shape protein MreC</fullName>
    </alternativeName>
</protein>
<name>A0A6J7A4T3_9ZZZZ</name>